<keyword evidence="12" id="KW-1185">Reference proteome</keyword>
<dbReference type="EMBL" id="CYXV01000001">
    <property type="protein sequence ID" value="CUM72657.1"/>
    <property type="molecule type" value="Genomic_DNA"/>
</dbReference>
<evidence type="ECO:0000313" key="13">
    <source>
        <dbReference type="Proteomes" id="UP000095495"/>
    </source>
</evidence>
<evidence type="ECO:0000256" key="3">
    <source>
        <dbReference type="ARBA" id="ARBA00022475"/>
    </source>
</evidence>
<keyword evidence="6 7" id="KW-0472">Membrane</keyword>
<sequence length="289" mass="32416">MSSKKDLASSRLVSKKEKIFNWIIFVLLLLGAVVMVFPLIYMIATSFMTKNQILSGTLTILPDPILIGKYSEVLKKGQFINGIFNSLKVAIPVLIIGGFTSSLAAFGFAKMRFRGKNALFLALLATIMIPFAVVMIPQYVMFTKLGWTNTLLPLIIPGCFGNVSIIFFLRQNLIGIPDDLMEAAKLDGCGYFRTFLQIFMPLMKGALATQLMLWFMGIWNDYLAPTIFLRSEKNWTLQVVIRSFNSYYAIQSDYALIMAASVIAMIPTMALFFIFQRMIIESIAISGIK</sequence>
<dbReference type="SUPFAM" id="SSF161098">
    <property type="entry name" value="MetI-like"/>
    <property type="match status" value="1"/>
</dbReference>
<dbReference type="OrthoDB" id="9793448at2"/>
<dbReference type="PROSITE" id="PS50928">
    <property type="entry name" value="ABC_TM1"/>
    <property type="match status" value="1"/>
</dbReference>
<dbReference type="InterPro" id="IPR035906">
    <property type="entry name" value="MetI-like_sf"/>
</dbReference>
<evidence type="ECO:0000256" key="4">
    <source>
        <dbReference type="ARBA" id="ARBA00022692"/>
    </source>
</evidence>
<dbReference type="Proteomes" id="UP000095495">
    <property type="component" value="Unassembled WGS sequence"/>
</dbReference>
<reference evidence="12" key="2">
    <citation type="submission" date="2015-05" db="EMBL/GenBank/DDBJ databases">
        <authorList>
            <consortium name="Pathogen Informatics"/>
        </authorList>
    </citation>
    <scope>NUCLEOTIDE SEQUENCE [LARGE SCALE GENOMIC DNA]</scope>
    <source>
        <strain evidence="10 13">2789STDY5608863</strain>
        <strain evidence="12">M72</strain>
    </source>
</reference>
<dbReference type="RefSeq" id="WP_022046765.1">
    <property type="nucleotide sequence ID" value="NZ_CP173697.1"/>
</dbReference>
<feature type="transmembrane region" description="Helical" evidence="7">
    <location>
        <begin position="89"/>
        <end position="109"/>
    </location>
</feature>
<dbReference type="Pfam" id="PF00528">
    <property type="entry name" value="BPD_transp_1"/>
    <property type="match status" value="1"/>
</dbReference>
<dbReference type="Proteomes" id="UP000446657">
    <property type="component" value="Unassembled WGS sequence"/>
</dbReference>
<dbReference type="AlphaFoldDB" id="A0A0M6W9T2"/>
<dbReference type="PANTHER" id="PTHR43744:SF12">
    <property type="entry name" value="ABC TRANSPORTER PERMEASE PROTEIN MG189-RELATED"/>
    <property type="match status" value="1"/>
</dbReference>
<dbReference type="GO" id="GO:0055085">
    <property type="term" value="P:transmembrane transport"/>
    <property type="evidence" value="ECO:0007669"/>
    <property type="project" value="InterPro"/>
</dbReference>
<accession>A0A0M6W9T2</accession>
<evidence type="ECO:0000259" key="8">
    <source>
        <dbReference type="PROSITE" id="PS50928"/>
    </source>
</evidence>
<keyword evidence="2 7" id="KW-0813">Transport</keyword>
<evidence type="ECO:0000313" key="14">
    <source>
        <dbReference type="Proteomes" id="UP000446657"/>
    </source>
</evidence>
<organism evidence="9 12">
    <name type="scientific">Roseburia faecis</name>
    <dbReference type="NCBI Taxonomy" id="301302"/>
    <lineage>
        <taxon>Bacteria</taxon>
        <taxon>Bacillati</taxon>
        <taxon>Bacillota</taxon>
        <taxon>Clostridia</taxon>
        <taxon>Lachnospirales</taxon>
        <taxon>Lachnospiraceae</taxon>
        <taxon>Roseburia</taxon>
    </lineage>
</organism>
<evidence type="ECO:0000256" key="1">
    <source>
        <dbReference type="ARBA" id="ARBA00004651"/>
    </source>
</evidence>
<dbReference type="GO" id="GO:0005886">
    <property type="term" value="C:plasma membrane"/>
    <property type="evidence" value="ECO:0007669"/>
    <property type="project" value="UniProtKB-SubCell"/>
</dbReference>
<dbReference type="CDD" id="cd06261">
    <property type="entry name" value="TM_PBP2"/>
    <property type="match status" value="1"/>
</dbReference>
<dbReference type="Gene3D" id="1.10.3720.10">
    <property type="entry name" value="MetI-like"/>
    <property type="match status" value="1"/>
</dbReference>
<dbReference type="InterPro" id="IPR000515">
    <property type="entry name" value="MetI-like"/>
</dbReference>
<comment type="subcellular location">
    <subcellularLocation>
        <location evidence="1 7">Cell membrane</location>
        <topology evidence="1 7">Multi-pass membrane protein</topology>
    </subcellularLocation>
</comment>
<dbReference type="STRING" id="301302.ERS852420_00285"/>
<name>A0A0M6W9T2_9FIRM</name>
<keyword evidence="4 7" id="KW-0812">Transmembrane</keyword>
<dbReference type="PANTHER" id="PTHR43744">
    <property type="entry name" value="ABC TRANSPORTER PERMEASE PROTEIN MG189-RELATED-RELATED"/>
    <property type="match status" value="1"/>
</dbReference>
<feature type="transmembrane region" description="Helical" evidence="7">
    <location>
        <begin position="254"/>
        <end position="275"/>
    </location>
</feature>
<comment type="similarity">
    <text evidence="7">Belongs to the binding-protein-dependent transport system permease family.</text>
</comment>
<evidence type="ECO:0000313" key="12">
    <source>
        <dbReference type="Proteomes" id="UP000049979"/>
    </source>
</evidence>
<feature type="transmembrane region" description="Helical" evidence="7">
    <location>
        <begin position="151"/>
        <end position="169"/>
    </location>
</feature>
<reference evidence="11 14" key="3">
    <citation type="journal article" date="2019" name="Nat. Med.">
        <title>A library of human gut bacterial isolates paired with longitudinal multiomics data enables mechanistic microbiome research.</title>
        <authorList>
            <person name="Poyet M."/>
            <person name="Groussin M."/>
            <person name="Gibbons S.M."/>
            <person name="Avila-Pacheco J."/>
            <person name="Jiang X."/>
            <person name="Kearney S.M."/>
            <person name="Perrotta A.R."/>
            <person name="Berdy B."/>
            <person name="Zhao S."/>
            <person name="Lieberman T.D."/>
            <person name="Swanson P.K."/>
            <person name="Smith M."/>
            <person name="Roesemann S."/>
            <person name="Alexander J.E."/>
            <person name="Rich S.A."/>
            <person name="Livny J."/>
            <person name="Vlamakis H."/>
            <person name="Clish C."/>
            <person name="Bullock K."/>
            <person name="Deik A."/>
            <person name="Scott J."/>
            <person name="Pierce K.A."/>
            <person name="Xavier R.J."/>
            <person name="Alm E.J."/>
        </authorList>
    </citation>
    <scope>NUCLEOTIDE SEQUENCE [LARGE SCALE GENOMIC DNA]</scope>
    <source>
        <strain evidence="11 14">BIOML-A1</strain>
    </source>
</reference>
<gene>
    <name evidence="10" type="primary">ycjP_3</name>
    <name evidence="10" type="ORF">ERS852420_00285</name>
    <name evidence="11" type="ORF">GMD30_03650</name>
    <name evidence="9" type="ORF">M72_20071</name>
</gene>
<evidence type="ECO:0000313" key="9">
    <source>
        <dbReference type="EMBL" id="CRL32308.1"/>
    </source>
</evidence>
<dbReference type="Proteomes" id="UP000049979">
    <property type="component" value="Unassembled WGS sequence"/>
</dbReference>
<dbReference type="EMBL" id="WNAL01000005">
    <property type="protein sequence ID" value="MTR80818.1"/>
    <property type="molecule type" value="Genomic_DNA"/>
</dbReference>
<keyword evidence="5 7" id="KW-1133">Transmembrane helix</keyword>
<evidence type="ECO:0000313" key="10">
    <source>
        <dbReference type="EMBL" id="CUM72657.1"/>
    </source>
</evidence>
<dbReference type="EMBL" id="CVRR01000004">
    <property type="protein sequence ID" value="CRL32308.1"/>
    <property type="molecule type" value="Genomic_DNA"/>
</dbReference>
<feature type="transmembrane region" description="Helical" evidence="7">
    <location>
        <begin position="20"/>
        <end position="44"/>
    </location>
</feature>
<evidence type="ECO:0000256" key="7">
    <source>
        <dbReference type="RuleBase" id="RU363032"/>
    </source>
</evidence>
<evidence type="ECO:0000256" key="5">
    <source>
        <dbReference type="ARBA" id="ARBA00022989"/>
    </source>
</evidence>
<reference evidence="9" key="1">
    <citation type="submission" date="2015-05" db="EMBL/GenBank/DDBJ databases">
        <authorList>
            <person name="Wang D.B."/>
            <person name="Wang M."/>
        </authorList>
    </citation>
    <scope>NUCLEOTIDE SEQUENCE [LARGE SCALE GENOMIC DNA]</scope>
    <source>
        <strain evidence="9">M72</strain>
    </source>
</reference>
<feature type="transmembrane region" description="Helical" evidence="7">
    <location>
        <begin position="190"/>
        <end position="215"/>
    </location>
</feature>
<feature type="domain" description="ABC transmembrane type-1" evidence="8">
    <location>
        <begin position="83"/>
        <end position="275"/>
    </location>
</feature>
<dbReference type="GeneID" id="99746639"/>
<protein>
    <submittedName>
        <fullName evidence="11">ABC transporter permease subunit</fullName>
    </submittedName>
    <submittedName>
        <fullName evidence="10">Inner membrane ABC transporter permease protein ycjP</fullName>
    </submittedName>
</protein>
<evidence type="ECO:0000256" key="2">
    <source>
        <dbReference type="ARBA" id="ARBA00022448"/>
    </source>
</evidence>
<proteinExistence type="inferred from homology"/>
<evidence type="ECO:0000313" key="11">
    <source>
        <dbReference type="EMBL" id="MTR80818.1"/>
    </source>
</evidence>
<evidence type="ECO:0000256" key="6">
    <source>
        <dbReference type="ARBA" id="ARBA00023136"/>
    </source>
</evidence>
<feature type="transmembrane region" description="Helical" evidence="7">
    <location>
        <begin position="118"/>
        <end position="139"/>
    </location>
</feature>
<keyword evidence="3" id="KW-1003">Cell membrane</keyword>